<evidence type="ECO:0000256" key="2">
    <source>
        <dbReference type="ARBA" id="ARBA00004613"/>
    </source>
</evidence>
<dbReference type="VEuPathDB" id="FungiDB:FUN_002277"/>
<keyword evidence="3" id="KW-0964">Secreted</keyword>
<dbReference type="VEuPathDB" id="FungiDB:FUN_002276"/>
<comment type="caution">
    <text evidence="6">The sequence shown here is derived from an EMBL/GenBank/DDBJ whole genome shotgun (WGS) entry which is preliminary data.</text>
</comment>
<organism evidence="6 7">
    <name type="scientific">Rhizophagus irregularis</name>
    <dbReference type="NCBI Taxonomy" id="588596"/>
    <lineage>
        <taxon>Eukaryota</taxon>
        <taxon>Fungi</taxon>
        <taxon>Fungi incertae sedis</taxon>
        <taxon>Mucoromycota</taxon>
        <taxon>Glomeromycotina</taxon>
        <taxon>Glomeromycetes</taxon>
        <taxon>Glomerales</taxon>
        <taxon>Glomeraceae</taxon>
        <taxon>Rhizophagus</taxon>
    </lineage>
</organism>
<reference evidence="6 7" key="2">
    <citation type="submission" date="2017-10" db="EMBL/GenBank/DDBJ databases">
        <title>Extensive intraspecific genome diversity in a model arbuscular mycorrhizal fungus.</title>
        <authorList>
            <person name="Chen E.C.H."/>
            <person name="Morin E."/>
            <person name="Baudet D."/>
            <person name="Noel J."/>
            <person name="Ndikumana S."/>
            <person name="Charron P."/>
            <person name="St-Onge C."/>
            <person name="Giorgi J."/>
            <person name="Grigoriev I.V."/>
            <person name="Roux C."/>
            <person name="Martin F.M."/>
            <person name="Corradi N."/>
        </authorList>
    </citation>
    <scope>NUCLEOTIDE SEQUENCE [LARGE SCALE GENOMIC DNA]</scope>
    <source>
        <strain evidence="6 7">C2</strain>
    </source>
</reference>
<evidence type="ECO:0000313" key="7">
    <source>
        <dbReference type="Proteomes" id="UP000233469"/>
    </source>
</evidence>
<feature type="region of interest" description="Disordered" evidence="4">
    <location>
        <begin position="243"/>
        <end position="268"/>
    </location>
</feature>
<protein>
    <recommendedName>
        <fullName evidence="5">Crinkler effector protein N-terminal domain-containing protein</fullName>
    </recommendedName>
</protein>
<dbReference type="AlphaFoldDB" id="A0A2N1N1I2"/>
<name>A0A2N1N1I2_9GLOM</name>
<dbReference type="VEuPathDB" id="FungiDB:RhiirFUN_000775"/>
<accession>A0A2N1N1I2</accession>
<dbReference type="Proteomes" id="UP000233469">
    <property type="component" value="Unassembled WGS sequence"/>
</dbReference>
<dbReference type="Pfam" id="PF20147">
    <property type="entry name" value="Crinkler"/>
    <property type="match status" value="1"/>
</dbReference>
<proteinExistence type="predicted"/>
<dbReference type="VEuPathDB" id="FungiDB:RhiirA1_455123"/>
<feature type="domain" description="Crinkler effector protein N-terminal" evidence="5">
    <location>
        <begin position="61"/>
        <end position="134"/>
    </location>
</feature>
<evidence type="ECO:0000256" key="3">
    <source>
        <dbReference type="ARBA" id="ARBA00022525"/>
    </source>
</evidence>
<dbReference type="EMBL" id="LLXL01000921">
    <property type="protein sequence ID" value="PKK67742.1"/>
    <property type="molecule type" value="Genomic_DNA"/>
</dbReference>
<comment type="subcellular location">
    <subcellularLocation>
        <location evidence="1">Host cell</location>
    </subcellularLocation>
    <subcellularLocation>
        <location evidence="2">Secreted</location>
    </subcellularLocation>
</comment>
<reference evidence="6 7" key="1">
    <citation type="submission" date="2016-04" db="EMBL/GenBank/DDBJ databases">
        <title>Genome analyses suggest a sexual origin of heterokaryosis in a supposedly ancient asexual fungus.</title>
        <authorList>
            <person name="Ropars J."/>
            <person name="Sedzielewska K."/>
            <person name="Noel J."/>
            <person name="Charron P."/>
            <person name="Farinelli L."/>
            <person name="Marton T."/>
            <person name="Kruger M."/>
            <person name="Pelin A."/>
            <person name="Brachmann A."/>
            <person name="Corradi N."/>
        </authorList>
    </citation>
    <scope>NUCLEOTIDE SEQUENCE [LARGE SCALE GENOMIC DNA]</scope>
    <source>
        <strain evidence="6 7">C2</strain>
    </source>
</reference>
<dbReference type="GO" id="GO:0043657">
    <property type="term" value="C:host cell"/>
    <property type="evidence" value="ECO:0007669"/>
    <property type="project" value="UniProtKB-SubCell"/>
</dbReference>
<evidence type="ECO:0000259" key="5">
    <source>
        <dbReference type="Pfam" id="PF20147"/>
    </source>
</evidence>
<feature type="compositionally biased region" description="Basic residues" evidence="4">
    <location>
        <begin position="248"/>
        <end position="263"/>
    </location>
</feature>
<dbReference type="GO" id="GO:0005576">
    <property type="term" value="C:extracellular region"/>
    <property type="evidence" value="ECO:0007669"/>
    <property type="project" value="UniProtKB-SubCell"/>
</dbReference>
<gene>
    <name evidence="6" type="ORF">RhiirC2_713891</name>
</gene>
<dbReference type="InterPro" id="IPR045379">
    <property type="entry name" value="Crinkler_N"/>
</dbReference>
<evidence type="ECO:0000313" key="6">
    <source>
        <dbReference type="EMBL" id="PKK67742.1"/>
    </source>
</evidence>
<sequence length="514" mass="60176">MGIGSPYDIRNQVMDDLIKAYSSTFASDPEHDEDVVFAVFSLNYPEPCAHGVIIVSSIFTSQKTVATLKDIIRDKHSRAFGNVDVTSLKLWEIPIPCNKEVEFLNLTLQENDELLAFRVIENYWNEETHIHIIVSLEVVKCKKIEEYIELEKQIILKPRKAVFRNSKKNEDLEKNVAEGALTNGLVIQDLENRIRNLEAEVIAKERIILEKSEANNILWEKIKALEIIEEKSTCQVINMETDTETQIKKKKKRPNNKKRKRARSQNAKTEMNTDLVIDMGDKDKDYLEKHFAKKSRDITFYDIPAYWSDEEILGLLNANVGVVQFINFKRCFKYKTVRMTLRFSKAYEKIYKEGGMNVSLTRNNDRTYFIRMFDSHLPYNKFKAKFCWQAIKRLEDDVKGDDILVIKDMVKAFHAFFGKIIRVKGKRFIILYFNTESDLMSAINKSIQASDIGSGLWIKKENDYINENGELQEVDRRYSYKKNASRLNGFHGEWDQQDFSHTHPARFRRHNQQY</sequence>
<evidence type="ECO:0000256" key="4">
    <source>
        <dbReference type="SAM" id="MobiDB-lite"/>
    </source>
</evidence>
<evidence type="ECO:0000256" key="1">
    <source>
        <dbReference type="ARBA" id="ARBA00004340"/>
    </source>
</evidence>